<comment type="caution">
    <text evidence="8">The sequence shown here is derived from an EMBL/GenBank/DDBJ whole genome shotgun (WGS) entry which is preliminary data.</text>
</comment>
<dbReference type="Proteomes" id="UP000092021">
    <property type="component" value="Unassembled WGS sequence"/>
</dbReference>
<dbReference type="EMBL" id="LJBJ02000014">
    <property type="protein sequence ID" value="OAX51629.1"/>
    <property type="molecule type" value="Genomic_DNA"/>
</dbReference>
<dbReference type="GO" id="GO:0016020">
    <property type="term" value="C:membrane"/>
    <property type="evidence" value="ECO:0007669"/>
    <property type="project" value="UniProtKB-SubCell"/>
</dbReference>
<evidence type="ECO:0000256" key="5">
    <source>
        <dbReference type="ARBA" id="ARBA00022989"/>
    </source>
</evidence>
<evidence type="ECO:0000256" key="2">
    <source>
        <dbReference type="ARBA" id="ARBA00022448"/>
    </source>
</evidence>
<feature type="transmembrane region" description="Helical" evidence="7">
    <location>
        <begin position="224"/>
        <end position="242"/>
    </location>
</feature>
<dbReference type="Proteomes" id="UP000053171">
    <property type="component" value="Unassembled WGS sequence"/>
</dbReference>
<keyword evidence="10" id="KW-1185">Reference proteome</keyword>
<dbReference type="Pfam" id="PF03547">
    <property type="entry name" value="Mem_trans"/>
    <property type="match status" value="2"/>
</dbReference>
<evidence type="ECO:0000256" key="7">
    <source>
        <dbReference type="SAM" id="Phobius"/>
    </source>
</evidence>
<evidence type="ECO:0000313" key="10">
    <source>
        <dbReference type="Proteomes" id="UP000053171"/>
    </source>
</evidence>
<keyword evidence="5 7" id="KW-1133">Transmembrane helix</keyword>
<protein>
    <recommendedName>
        <fullName evidence="12">AEC family transporter</fullName>
    </recommendedName>
</protein>
<feature type="transmembrane region" description="Helical" evidence="7">
    <location>
        <begin position="192"/>
        <end position="212"/>
    </location>
</feature>
<gene>
    <name evidence="9" type="ORF">A5N15_08925</name>
    <name evidence="8" type="ORF">AN277_0207415</name>
</gene>
<feature type="transmembrane region" description="Helical" evidence="7">
    <location>
        <begin position="67"/>
        <end position="87"/>
    </location>
</feature>
<feature type="transmembrane region" description="Helical" evidence="7">
    <location>
        <begin position="286"/>
        <end position="305"/>
    </location>
</feature>
<evidence type="ECO:0000256" key="6">
    <source>
        <dbReference type="ARBA" id="ARBA00023136"/>
    </source>
</evidence>
<evidence type="ECO:0000256" key="1">
    <source>
        <dbReference type="ARBA" id="ARBA00004141"/>
    </source>
</evidence>
<feature type="transmembrane region" description="Helical" evidence="7">
    <location>
        <begin position="124"/>
        <end position="143"/>
    </location>
</feature>
<dbReference type="RefSeq" id="WP_064725519.1">
    <property type="nucleotide sequence ID" value="NZ_JBFBMA010000003.1"/>
</dbReference>
<comment type="subcellular location">
    <subcellularLocation>
        <location evidence="1">Membrane</location>
        <topology evidence="1">Multi-pass membrane protein</topology>
    </subcellularLocation>
</comment>
<name>A0A199NRA7_9MICC</name>
<dbReference type="EMBL" id="LWGZ01000795">
    <property type="protein sequence ID" value="OAX57055.1"/>
    <property type="molecule type" value="Genomic_DNA"/>
</dbReference>
<keyword evidence="6 7" id="KW-0472">Membrane</keyword>
<dbReference type="PANTHER" id="PTHR36838">
    <property type="entry name" value="AUXIN EFFLUX CARRIER FAMILY PROTEIN"/>
    <property type="match status" value="1"/>
</dbReference>
<feature type="transmembrane region" description="Helical" evidence="7">
    <location>
        <begin position="38"/>
        <end position="61"/>
    </location>
</feature>
<accession>A0A199NRA7</accession>
<feature type="transmembrane region" description="Helical" evidence="7">
    <location>
        <begin position="6"/>
        <end position="26"/>
    </location>
</feature>
<keyword evidence="3" id="KW-1003">Cell membrane</keyword>
<evidence type="ECO:0000256" key="3">
    <source>
        <dbReference type="ARBA" id="ARBA00022475"/>
    </source>
</evidence>
<dbReference type="InterPro" id="IPR004776">
    <property type="entry name" value="Mem_transp_PIN-like"/>
</dbReference>
<evidence type="ECO:0000313" key="9">
    <source>
        <dbReference type="EMBL" id="OAX57055.1"/>
    </source>
</evidence>
<reference evidence="10" key="1">
    <citation type="submission" date="2016-04" db="EMBL/GenBank/DDBJ databases">
        <authorList>
            <person name="Waterworth S."/>
            <person name="Matcher G."/>
        </authorList>
    </citation>
    <scope>NUCLEOTIDE SEQUENCE [LARGE SCALE GENOMIC DNA]</scope>
    <source>
        <strain evidence="10">RuSp02-3</strain>
    </source>
</reference>
<dbReference type="PANTHER" id="PTHR36838:SF3">
    <property type="entry name" value="TRANSPORTER AUXIN EFFLUX CARRIER EC FAMILY"/>
    <property type="match status" value="1"/>
</dbReference>
<sequence>MLGVLDGFAIIGVVVGIGYTVERSGVLGKGAGWQLNRFAFFVALPALMFTTLAGTDLHVIFSGRLPVAAISFAAMAGLYALVAGLILRRGVARVTVGAVGAGLLNANNMGLPVATYIFGDPAQVAPILLFQLIFATPLCLAVLDVVSRGQVRLRTIATQPLRNPLILGSAAGIIVNLLGLPVPDVVHEPLRLLGGAGIPLILVAFGMSLRGSRPLAVPGQRTETLLAVGLKVAMMPVAAYLLGRFAFHLAPHDLFAATVLGGLPTAQNLFNFASRYDQQISLARDIVLLSTLASVPALLVISALMA</sequence>
<dbReference type="AlphaFoldDB" id="A0A199NRA7"/>
<feature type="transmembrane region" description="Helical" evidence="7">
    <location>
        <begin position="164"/>
        <end position="180"/>
    </location>
</feature>
<proteinExistence type="predicted"/>
<dbReference type="GO" id="GO:0055085">
    <property type="term" value="P:transmembrane transport"/>
    <property type="evidence" value="ECO:0007669"/>
    <property type="project" value="InterPro"/>
</dbReference>
<organism evidence="8 10">
    <name type="scientific">Rothia kristinae</name>
    <dbReference type="NCBI Taxonomy" id="37923"/>
    <lineage>
        <taxon>Bacteria</taxon>
        <taxon>Bacillati</taxon>
        <taxon>Actinomycetota</taxon>
        <taxon>Actinomycetes</taxon>
        <taxon>Micrococcales</taxon>
        <taxon>Micrococcaceae</taxon>
        <taxon>Rothia</taxon>
    </lineage>
</organism>
<feature type="transmembrane region" description="Helical" evidence="7">
    <location>
        <begin position="94"/>
        <end position="118"/>
    </location>
</feature>
<reference evidence="8" key="2">
    <citation type="submission" date="2016-04" db="EMBL/GenBank/DDBJ databases">
        <authorList>
            <person name="Evans L.H."/>
            <person name="Alamgir A."/>
            <person name="Owens N."/>
            <person name="Weber N.D."/>
            <person name="Virtaneva K."/>
            <person name="Barbian K."/>
            <person name="Babar A."/>
            <person name="Rosenke K."/>
        </authorList>
    </citation>
    <scope>NUCLEOTIDE SEQUENCE [LARGE SCALE GENOMIC DNA]</scope>
    <source>
        <strain evidence="8">RUTW2-3</strain>
    </source>
</reference>
<evidence type="ECO:0000313" key="11">
    <source>
        <dbReference type="Proteomes" id="UP000092021"/>
    </source>
</evidence>
<keyword evidence="2" id="KW-0813">Transport</keyword>
<keyword evidence="4 7" id="KW-0812">Transmembrane</keyword>
<evidence type="ECO:0008006" key="12">
    <source>
        <dbReference type="Google" id="ProtNLM"/>
    </source>
</evidence>
<evidence type="ECO:0000313" key="8">
    <source>
        <dbReference type="EMBL" id="OAX51629.1"/>
    </source>
</evidence>
<reference evidence="8 10" key="3">
    <citation type="submission" date="2016-06" db="EMBL/GenBank/DDBJ databases">
        <title>Identification of putative biosynthetic pathways for the production of bioactive secondary metabolites by the marine actinomycete Kocuria kristinae RUTW2-3.</title>
        <authorList>
            <person name="Waterworth S.C."/>
            <person name="Walmsley T.A."/>
            <person name="Matongo T."/>
            <person name="Davies-Coleman M.T."/>
            <person name="Dorrington R.A."/>
        </authorList>
    </citation>
    <scope>NUCLEOTIDE SEQUENCE [LARGE SCALE GENOMIC DNA]</scope>
    <source>
        <strain evidence="10">RuSp02-3</strain>
        <strain evidence="8">RUTW2-3</strain>
        <strain evidence="9 11">RUTW4-5</strain>
    </source>
</reference>
<evidence type="ECO:0000256" key="4">
    <source>
        <dbReference type="ARBA" id="ARBA00022692"/>
    </source>
</evidence>
<feature type="transmembrane region" description="Helical" evidence="7">
    <location>
        <begin position="254"/>
        <end position="274"/>
    </location>
</feature>